<keyword evidence="2" id="KW-1185">Reference proteome</keyword>
<dbReference type="Proteomes" id="UP001610335">
    <property type="component" value="Unassembled WGS sequence"/>
</dbReference>
<dbReference type="EMBL" id="JBFXLS010000315">
    <property type="protein sequence ID" value="KAL2810794.1"/>
    <property type="molecule type" value="Genomic_DNA"/>
</dbReference>
<evidence type="ECO:0000313" key="2">
    <source>
        <dbReference type="Proteomes" id="UP001610335"/>
    </source>
</evidence>
<evidence type="ECO:0000313" key="1">
    <source>
        <dbReference type="EMBL" id="KAL2810794.1"/>
    </source>
</evidence>
<proteinExistence type="predicted"/>
<name>A0ABR4H697_9EURO</name>
<reference evidence="1 2" key="1">
    <citation type="submission" date="2024-07" db="EMBL/GenBank/DDBJ databases">
        <title>Section-level genome sequencing and comparative genomics of Aspergillus sections Usti and Cavernicolus.</title>
        <authorList>
            <consortium name="Lawrence Berkeley National Laboratory"/>
            <person name="Nybo J.L."/>
            <person name="Vesth T.C."/>
            <person name="Theobald S."/>
            <person name="Frisvad J.C."/>
            <person name="Larsen T.O."/>
            <person name="Kjaerboelling I."/>
            <person name="Rothschild-Mancinelli K."/>
            <person name="Lyhne E.K."/>
            <person name="Kogle M.E."/>
            <person name="Barry K."/>
            <person name="Clum A."/>
            <person name="Na H."/>
            <person name="Ledsgaard L."/>
            <person name="Lin J."/>
            <person name="Lipzen A."/>
            <person name="Kuo A."/>
            <person name="Riley R."/>
            <person name="Mondo S."/>
            <person name="LaButti K."/>
            <person name="Haridas S."/>
            <person name="Pangalinan J."/>
            <person name="Salamov A.A."/>
            <person name="Simmons B.A."/>
            <person name="Magnuson J.K."/>
            <person name="Chen J."/>
            <person name="Drula E."/>
            <person name="Henrissat B."/>
            <person name="Wiebenga A."/>
            <person name="Lubbers R.J."/>
            <person name="Gomes A.C."/>
            <person name="Makela M.R."/>
            <person name="Stajich J."/>
            <person name="Grigoriev I.V."/>
            <person name="Mortensen U.H."/>
            <person name="De vries R.P."/>
            <person name="Baker S.E."/>
            <person name="Andersen M.R."/>
        </authorList>
    </citation>
    <scope>NUCLEOTIDE SEQUENCE [LARGE SCALE GENOMIC DNA]</scope>
    <source>
        <strain evidence="1 2">CBS 600.67</strain>
    </source>
</reference>
<sequence>MQCVLPSPSIPFLPTSDFTPFQETDLDFGQWINYSPCIAQGNSSPPVPDTSGPSFPVPVATPLEHVNTPLGLENGASSYPAPSTSYLTSPPTASPLALPGPMNCPQQIGVETLIDPNFGMDVCPGKYIDVCGSSHQVPNAISTTYASSATTPIESLTPLPSGTGFPSYPTPTTYMTSPPAGRQLNLPASSVYQVANTPESTCVPFTVPAATPMESVSPLGLCAGALSYPTPPANHVDSPRMFEPLTLSGSGVSTAQQANTPIQNHDPQKQQQTIFELLQSCRFGDKAESLNNEQIQKNFKLGAHLLARDPFMILQPLLEDGTNVSSSSLKRLGLPEKWKGIEGAVNYLRVLDKDKDKKVVLKPLARRVAQVLLYLNYEDLCKQGETNVVESILVEYRDDPNKPMTKIFRHNNFSTYHVRRGRWWWRLAVSLGFGILCVADNALMNTMCSDRFTNAQIDVFITFVLHTRPGTVRLFHLLQPIAASLISGSLPKDLSQILFDDNTGFLSQKALAHAHKKDQEAFWSQKSENPWMVEYTKDSTGEAAVEFMNSLFVT</sequence>
<protein>
    <submittedName>
        <fullName evidence="1">Uncharacterized protein</fullName>
    </submittedName>
</protein>
<comment type="caution">
    <text evidence="1">The sequence shown here is derived from an EMBL/GenBank/DDBJ whole genome shotgun (WGS) entry which is preliminary data.</text>
</comment>
<accession>A0ABR4H697</accession>
<organism evidence="1 2">
    <name type="scientific">Aspergillus cavernicola</name>
    <dbReference type="NCBI Taxonomy" id="176166"/>
    <lineage>
        <taxon>Eukaryota</taxon>
        <taxon>Fungi</taxon>
        <taxon>Dikarya</taxon>
        <taxon>Ascomycota</taxon>
        <taxon>Pezizomycotina</taxon>
        <taxon>Eurotiomycetes</taxon>
        <taxon>Eurotiomycetidae</taxon>
        <taxon>Eurotiales</taxon>
        <taxon>Aspergillaceae</taxon>
        <taxon>Aspergillus</taxon>
        <taxon>Aspergillus subgen. Nidulantes</taxon>
    </lineage>
</organism>
<gene>
    <name evidence="1" type="ORF">BDW59DRAFT_66656</name>
</gene>